<sequence>MIAEANNDTQNVKPDDIFGNKYKKELSEYIFKDFIEKFGNSVNIEYRYGEIIDKNAEKIHILTLLRPVVATGILTKEKDIYRFTNQRTPVYTIFQKLISKADKAGNTINAISKLIPLLYELRKDYIIPTLSRHKRELTREYTQKAVAGELKDNSYIGKDIDDAKDNTDQIEEIIKTVVNYNVEHITPVFIYRFRKLFKKDDSGNLVTTIPQDQTKKVFEAIIEAIYDGYVKEKLKGLSSSLTNLVRSQ</sequence>
<organism evidence="1">
    <name type="scientific">marine sediment metagenome</name>
    <dbReference type="NCBI Taxonomy" id="412755"/>
    <lineage>
        <taxon>unclassified sequences</taxon>
        <taxon>metagenomes</taxon>
        <taxon>ecological metagenomes</taxon>
    </lineage>
</organism>
<proteinExistence type="predicted"/>
<gene>
    <name evidence="1" type="ORF">S12H4_25882</name>
</gene>
<protein>
    <submittedName>
        <fullName evidence="1">Uncharacterized protein</fullName>
    </submittedName>
</protein>
<feature type="non-terminal residue" evidence="1">
    <location>
        <position position="248"/>
    </location>
</feature>
<dbReference type="EMBL" id="BARW01014627">
    <property type="protein sequence ID" value="GAI78055.1"/>
    <property type="molecule type" value="Genomic_DNA"/>
</dbReference>
<dbReference type="AlphaFoldDB" id="X1SRU2"/>
<evidence type="ECO:0000313" key="1">
    <source>
        <dbReference type="EMBL" id="GAI78055.1"/>
    </source>
</evidence>
<name>X1SRU2_9ZZZZ</name>
<reference evidence="1" key="1">
    <citation type="journal article" date="2014" name="Front. Microbiol.">
        <title>High frequency of phylogenetically diverse reductive dehalogenase-homologous genes in deep subseafloor sedimentary metagenomes.</title>
        <authorList>
            <person name="Kawai M."/>
            <person name="Futagami T."/>
            <person name="Toyoda A."/>
            <person name="Takaki Y."/>
            <person name="Nishi S."/>
            <person name="Hori S."/>
            <person name="Arai W."/>
            <person name="Tsubouchi T."/>
            <person name="Morono Y."/>
            <person name="Uchiyama I."/>
            <person name="Ito T."/>
            <person name="Fujiyama A."/>
            <person name="Inagaki F."/>
            <person name="Takami H."/>
        </authorList>
    </citation>
    <scope>NUCLEOTIDE SEQUENCE</scope>
    <source>
        <strain evidence="1">Expedition CK06-06</strain>
    </source>
</reference>
<accession>X1SRU2</accession>
<comment type="caution">
    <text evidence="1">The sequence shown here is derived from an EMBL/GenBank/DDBJ whole genome shotgun (WGS) entry which is preliminary data.</text>
</comment>